<proteinExistence type="predicted"/>
<feature type="region of interest" description="Disordered" evidence="2">
    <location>
        <begin position="1"/>
        <end position="48"/>
    </location>
</feature>
<dbReference type="Pfam" id="PF24859">
    <property type="entry name" value="FdhE_central"/>
    <property type="match status" value="1"/>
</dbReference>
<feature type="domain" description="FdhE N-terminal" evidence="3">
    <location>
        <begin position="45"/>
        <end position="198"/>
    </location>
</feature>
<evidence type="ECO:0000256" key="2">
    <source>
        <dbReference type="SAM" id="MobiDB-lite"/>
    </source>
</evidence>
<reference evidence="6" key="1">
    <citation type="journal article" date="2015" name="Antonie Van Leeuwenhoek">
        <title>Comparative 16S rRNA signatures and multilocus sequence analysis for the genus Salinicola and description of Salinicola acroporae sp. nov., isolated from coral Acropora digitifera.</title>
        <authorList>
            <person name="Lepcha R.T."/>
            <person name="Poddar A."/>
            <person name="Schumann P."/>
            <person name="Das S.K."/>
        </authorList>
    </citation>
    <scope>NUCLEOTIDE SEQUENCE</scope>
    <source>
        <strain evidence="6">S4-41</strain>
    </source>
</reference>
<dbReference type="PANTHER" id="PTHR37689:SF1">
    <property type="entry name" value="PROTEIN FDHE"/>
    <property type="match status" value="1"/>
</dbReference>
<sequence>MACGLVNKRRRSAVNANPDDPTSEATPGANGDHAFGQAPPSPGAPPMVTLPSRKVFAERAQRLRQLAERLPTMTAYLRFMAMIVEAQHRVVQLPRPSLVGGAQLAMTHGIPPLSLDGLWRDMSWAEDLDALLVELDGHVVAPQRAWFDALRDLPVAERVELARAVLAGQPLALEQRGMAPLMGAALQVAWTRQARSLPVPPPRPAGAVSALCPCCGAPAVGSLVQIGMARSRVRYLQCGLCASEWYAERARCAQCGDSKDLDYCGLEDEQGERVLPVQAETCDHCHSYLKWVNREWEAAADPLADDLASLALDMMIADRDLARRAFNPLLVLGEPA</sequence>
<gene>
    <name evidence="6" type="primary">fdhE</name>
    <name evidence="6" type="ORF">CUR86_05780</name>
</gene>
<reference evidence="6" key="2">
    <citation type="submission" date="2017-11" db="EMBL/GenBank/DDBJ databases">
        <authorList>
            <person name="Das S.K."/>
        </authorList>
    </citation>
    <scope>NUCLEOTIDE SEQUENCE</scope>
    <source>
        <strain evidence="6">S4-41</strain>
    </source>
</reference>
<accession>A0ABT6I2Z7</accession>
<evidence type="ECO:0000313" key="6">
    <source>
        <dbReference type="EMBL" id="MDH4572028.1"/>
    </source>
</evidence>
<dbReference type="NCBIfam" id="TIGR01562">
    <property type="entry name" value="FdhE"/>
    <property type="match status" value="1"/>
</dbReference>
<dbReference type="InterPro" id="IPR056774">
    <property type="entry name" value="FdhE_N"/>
</dbReference>
<keyword evidence="7" id="KW-1185">Reference proteome</keyword>
<dbReference type="SUPFAM" id="SSF144020">
    <property type="entry name" value="FdhE-like"/>
    <property type="match status" value="1"/>
</dbReference>
<organism evidence="6 7">
    <name type="scientific">Salinicola acroporae</name>
    <dbReference type="NCBI Taxonomy" id="1541440"/>
    <lineage>
        <taxon>Bacteria</taxon>
        <taxon>Pseudomonadati</taxon>
        <taxon>Pseudomonadota</taxon>
        <taxon>Gammaproteobacteria</taxon>
        <taxon>Oceanospirillales</taxon>
        <taxon>Halomonadaceae</taxon>
        <taxon>Salinicola</taxon>
    </lineage>
</organism>
<evidence type="ECO:0000259" key="4">
    <source>
        <dbReference type="Pfam" id="PF24859"/>
    </source>
</evidence>
<dbReference type="InterPro" id="IPR056797">
    <property type="entry name" value="FdhE_central"/>
</dbReference>
<dbReference type="InterPro" id="IPR056796">
    <property type="entry name" value="FdhE_C"/>
</dbReference>
<dbReference type="Gene3D" id="3.90.1670.10">
    <property type="entry name" value="FdhE-like domain"/>
    <property type="match status" value="1"/>
</dbReference>
<dbReference type="Pfam" id="PF04216">
    <property type="entry name" value="FdhE_N"/>
    <property type="match status" value="1"/>
</dbReference>
<evidence type="ECO:0000256" key="1">
    <source>
        <dbReference type="ARBA" id="ARBA00022490"/>
    </source>
</evidence>
<dbReference type="CDD" id="cd16341">
    <property type="entry name" value="FdhE"/>
    <property type="match status" value="1"/>
</dbReference>
<feature type="domain" description="FdhE central" evidence="4">
    <location>
        <begin position="211"/>
        <end position="249"/>
    </location>
</feature>
<dbReference type="Proteomes" id="UP001162135">
    <property type="component" value="Unassembled WGS sequence"/>
</dbReference>
<name>A0ABT6I2Z7_9GAMM</name>
<feature type="domain" description="FdhE C-terminal" evidence="5">
    <location>
        <begin position="251"/>
        <end position="330"/>
    </location>
</feature>
<keyword evidence="1" id="KW-0963">Cytoplasm</keyword>
<comment type="caution">
    <text evidence="6">The sequence shown here is derived from an EMBL/GenBank/DDBJ whole genome shotgun (WGS) entry which is preliminary data.</text>
</comment>
<dbReference type="PANTHER" id="PTHR37689">
    <property type="entry name" value="PROTEIN FDHE"/>
    <property type="match status" value="1"/>
</dbReference>
<evidence type="ECO:0000313" key="7">
    <source>
        <dbReference type="Proteomes" id="UP001162135"/>
    </source>
</evidence>
<protein>
    <submittedName>
        <fullName evidence="6">Formate dehydrogenase accessory protein FdhE</fullName>
    </submittedName>
</protein>
<evidence type="ECO:0000259" key="3">
    <source>
        <dbReference type="Pfam" id="PF04216"/>
    </source>
</evidence>
<evidence type="ECO:0000259" key="5">
    <source>
        <dbReference type="Pfam" id="PF24860"/>
    </source>
</evidence>
<dbReference type="InterPro" id="IPR006452">
    <property type="entry name" value="Formate_DH_accessory"/>
</dbReference>
<dbReference type="EMBL" id="PGFS01000001">
    <property type="protein sequence ID" value="MDH4572028.1"/>
    <property type="molecule type" value="Genomic_DNA"/>
</dbReference>
<dbReference type="InterPro" id="IPR024064">
    <property type="entry name" value="FdhE-like_sf"/>
</dbReference>
<dbReference type="PIRSF" id="PIRSF018296">
    <property type="entry name" value="Format_dh_formtn"/>
    <property type="match status" value="1"/>
</dbReference>
<dbReference type="Pfam" id="PF24860">
    <property type="entry name" value="FdhE_C"/>
    <property type="match status" value="1"/>
</dbReference>